<evidence type="ECO:0000313" key="5">
    <source>
        <dbReference type="EMBL" id="MFB6394128.1"/>
    </source>
</evidence>
<dbReference type="Pfam" id="PF01408">
    <property type="entry name" value="GFO_IDH_MocA"/>
    <property type="match status" value="1"/>
</dbReference>
<dbReference type="InterPro" id="IPR013217">
    <property type="entry name" value="Methyltransf_12"/>
</dbReference>
<evidence type="ECO:0000259" key="4">
    <source>
        <dbReference type="Pfam" id="PF21390"/>
    </source>
</evidence>
<evidence type="ECO:0000259" key="3">
    <source>
        <dbReference type="Pfam" id="PF08242"/>
    </source>
</evidence>
<proteinExistence type="predicted"/>
<evidence type="ECO:0000259" key="2">
    <source>
        <dbReference type="Pfam" id="PF01408"/>
    </source>
</evidence>
<dbReference type="PANTHER" id="PTHR43377:SF1">
    <property type="entry name" value="BILIVERDIN REDUCTASE A"/>
    <property type="match status" value="1"/>
</dbReference>
<reference evidence="5 6" key="1">
    <citation type="submission" date="2024-04" db="EMBL/GenBank/DDBJ databases">
        <title>Polymorphospora sp. isolated from Baiyangdian Lake in Xiong'an New Area.</title>
        <authorList>
            <person name="Zhang X."/>
            <person name="Liu J."/>
        </authorList>
    </citation>
    <scope>NUCLEOTIDE SEQUENCE [LARGE SCALE GENOMIC DNA]</scope>
    <source>
        <strain evidence="5 6">2-325</strain>
    </source>
</reference>
<sequence length="617" mass="66664">MTTPLRVLVCGTNFGRFYVQAVADLAPDLVLTGILSRGGQASRTLARQYGVAHHDSLDSVGDDIDVACVAVGSTISGGVGTDLSQALLARGVHVLQEHPVHHNELVASLQTARRHNVQYQVNAHYRHVEPVARFIAAAARLRARQRPVFVDAATPVHVLYPFVDILGRALGGLRPWRIDDAVTGGPLRAVTGQLAGVPLTLRVHHQLDPADRDNHALLWHRISVGTEAGTLTLADTHGPVLWTPTLHVGRDADHRLVFAGDRLGRPSTALLPGTAACTQQDIFDRLWPQAVRRALREFAAAIHRGDDPLRTAQFDITACRIWSDLAARLGPPEVVRPAAPETITIADLADSSDQAVRAPAGTVSTEPYSPTAEFFDLAAAPHVAEGSAPAVVAALSGIDAAVGPVVEIGAGTGLVTEAIARAHPDLEILAYEPATGMRAVLTSRIYRDPDLRRRVTVSAEAAPEIELPDVIAAAVVCGVAGHLATEDRVRLWRRLAERLAPNGRIVVELMAIDRPVILAPTRLARADLGRQSYEWWFSGEPDGADRMRLHTTWRVSRGDTQIRDVTDQYHWHTVTLAQIAAEARMELRDVPQSPTEGPPIGVLVPAARTEQEEGEHR</sequence>
<dbReference type="InterPro" id="IPR051450">
    <property type="entry name" value="Gfo/Idh/MocA_Oxidoreductases"/>
</dbReference>
<dbReference type="Pfam" id="PF08242">
    <property type="entry name" value="Methyltransf_12"/>
    <property type="match status" value="1"/>
</dbReference>
<dbReference type="SUPFAM" id="SSF51735">
    <property type="entry name" value="NAD(P)-binding Rossmann-fold domains"/>
    <property type="match status" value="1"/>
</dbReference>
<name>A0ABV5CTM4_9ACTN</name>
<dbReference type="Gene3D" id="3.30.360.10">
    <property type="entry name" value="Dihydrodipicolinate Reductase, domain 2"/>
    <property type="match status" value="1"/>
</dbReference>
<dbReference type="RefSeq" id="WP_375734364.1">
    <property type="nucleotide sequence ID" value="NZ_JBCGDC010000031.1"/>
</dbReference>
<comment type="caution">
    <text evidence="5">The sequence shown here is derived from an EMBL/GenBank/DDBJ whole genome shotgun (WGS) entry which is preliminary data.</text>
</comment>
<dbReference type="InterPro" id="IPR010091">
    <property type="entry name" value="Thiazolinyl_imide_reductase"/>
</dbReference>
<dbReference type="InterPro" id="IPR029063">
    <property type="entry name" value="SAM-dependent_MTases_sf"/>
</dbReference>
<organism evidence="5 6">
    <name type="scientific">Polymorphospora lycopeni</name>
    <dbReference type="NCBI Taxonomy" id="3140240"/>
    <lineage>
        <taxon>Bacteria</taxon>
        <taxon>Bacillati</taxon>
        <taxon>Actinomycetota</taxon>
        <taxon>Actinomycetes</taxon>
        <taxon>Micromonosporales</taxon>
        <taxon>Micromonosporaceae</taxon>
        <taxon>Polymorphospora</taxon>
    </lineage>
</organism>
<dbReference type="SUPFAM" id="SSF53335">
    <property type="entry name" value="S-adenosyl-L-methionine-dependent methyltransferases"/>
    <property type="match status" value="1"/>
</dbReference>
<feature type="domain" description="Methyltransferase type 12" evidence="3">
    <location>
        <begin position="406"/>
        <end position="505"/>
    </location>
</feature>
<keyword evidence="6" id="KW-1185">Reference proteome</keyword>
<dbReference type="InterPro" id="IPR036291">
    <property type="entry name" value="NAD(P)-bd_dom_sf"/>
</dbReference>
<dbReference type="Gene3D" id="3.40.50.720">
    <property type="entry name" value="NAD(P)-binding Rossmann-like Domain"/>
    <property type="match status" value="1"/>
</dbReference>
<accession>A0ABV5CTM4</accession>
<dbReference type="EMBL" id="JBCGDC010000031">
    <property type="protein sequence ID" value="MFB6394128.1"/>
    <property type="molecule type" value="Genomic_DNA"/>
</dbReference>
<dbReference type="Gene3D" id="3.40.50.150">
    <property type="entry name" value="Vaccinia Virus protein VP39"/>
    <property type="match status" value="1"/>
</dbReference>
<feature type="region of interest" description="Disordered" evidence="1">
    <location>
        <begin position="590"/>
        <end position="617"/>
    </location>
</feature>
<evidence type="ECO:0000313" key="6">
    <source>
        <dbReference type="Proteomes" id="UP001582793"/>
    </source>
</evidence>
<dbReference type="Pfam" id="PF21390">
    <property type="entry name" value="Irp3-like_C"/>
    <property type="match status" value="1"/>
</dbReference>
<protein>
    <submittedName>
        <fullName evidence="5">Gfo/Idh/MocA family oxidoreductase</fullName>
    </submittedName>
</protein>
<dbReference type="InterPro" id="IPR000683">
    <property type="entry name" value="Gfo/Idh/MocA-like_OxRdtase_N"/>
</dbReference>
<evidence type="ECO:0000256" key="1">
    <source>
        <dbReference type="SAM" id="MobiDB-lite"/>
    </source>
</evidence>
<feature type="domain" description="Thiazolinyl imine reductase-like C-terminal" evidence="4">
    <location>
        <begin position="145"/>
        <end position="243"/>
    </location>
</feature>
<dbReference type="PANTHER" id="PTHR43377">
    <property type="entry name" value="BILIVERDIN REDUCTASE A"/>
    <property type="match status" value="1"/>
</dbReference>
<dbReference type="CDD" id="cd02440">
    <property type="entry name" value="AdoMet_MTases"/>
    <property type="match status" value="1"/>
</dbReference>
<dbReference type="InterPro" id="IPR048655">
    <property type="entry name" value="Irp3-like_C"/>
</dbReference>
<dbReference type="NCBIfam" id="TIGR01761">
    <property type="entry name" value="thiaz-red"/>
    <property type="match status" value="1"/>
</dbReference>
<gene>
    <name evidence="5" type="ORF">AAFH96_13565</name>
</gene>
<feature type="domain" description="Gfo/Idh/MocA-like oxidoreductase N-terminal" evidence="2">
    <location>
        <begin position="5"/>
        <end position="122"/>
    </location>
</feature>
<dbReference type="Proteomes" id="UP001582793">
    <property type="component" value="Unassembled WGS sequence"/>
</dbReference>